<dbReference type="AlphaFoldDB" id="A0A672JI33"/>
<dbReference type="CDD" id="cd15869">
    <property type="entry name" value="R-SNARE_VAMP4"/>
    <property type="match status" value="1"/>
</dbReference>
<feature type="transmembrane region" description="Helical" evidence="10">
    <location>
        <begin position="104"/>
        <end position="125"/>
    </location>
</feature>
<evidence type="ECO:0000256" key="6">
    <source>
        <dbReference type="ARBA" id="ARBA00023136"/>
    </source>
</evidence>
<feature type="domain" description="V-SNARE coiled-coil homology" evidence="11">
    <location>
        <begin position="38"/>
        <end position="98"/>
    </location>
</feature>
<dbReference type="InParanoid" id="A0A672JI33"/>
<dbReference type="Ensembl" id="ENSSFAT00005054510.1">
    <property type="protein sequence ID" value="ENSSFAP00005052847.1"/>
    <property type="gene ID" value="ENSSFAG00005025291.1"/>
</dbReference>
<dbReference type="InterPro" id="IPR042855">
    <property type="entry name" value="V_SNARE_CC"/>
</dbReference>
<dbReference type="PROSITE" id="PS00417">
    <property type="entry name" value="SYNAPTOBREVIN"/>
    <property type="match status" value="1"/>
</dbReference>
<gene>
    <name evidence="12" type="primary">vamp4</name>
</gene>
<comment type="similarity">
    <text evidence="1">Belongs to the synaptobrevin family.</text>
</comment>
<keyword evidence="13" id="KW-1185">Reference proteome</keyword>
<dbReference type="FunCoup" id="A0A672JI33">
    <property type="interactions" value="310"/>
</dbReference>
<dbReference type="OMA" id="NHDKASN"/>
<evidence type="ECO:0000256" key="1">
    <source>
        <dbReference type="ARBA" id="ARBA00008025"/>
    </source>
</evidence>
<dbReference type="InterPro" id="IPR001388">
    <property type="entry name" value="Synaptobrevin-like"/>
</dbReference>
<keyword evidence="5 10" id="KW-1133">Transmembrane helix</keyword>
<evidence type="ECO:0000256" key="4">
    <source>
        <dbReference type="ARBA" id="ARBA00022927"/>
    </source>
</evidence>
<sequence length="127" mass="14791">MPPKFKRHLNDDEVTGSIRSERVRRRPTGPRFGPQNDKIKQVQSQVDEVIDVMQENISKVIERGERLDDLQDKSESLSDNASAFSSRAKQLHRRMWWRDMKMKMIIALIVVALLLIIISECWSTNTV</sequence>
<evidence type="ECO:0000256" key="9">
    <source>
        <dbReference type="SAM" id="MobiDB-lite"/>
    </source>
</evidence>
<dbReference type="Pfam" id="PF00957">
    <property type="entry name" value="Synaptobrevin"/>
    <property type="match status" value="1"/>
</dbReference>
<dbReference type="SUPFAM" id="SSF58038">
    <property type="entry name" value="SNARE fusion complex"/>
    <property type="match status" value="1"/>
</dbReference>
<dbReference type="GO" id="GO:0005802">
    <property type="term" value="C:trans-Golgi network"/>
    <property type="evidence" value="ECO:0007669"/>
    <property type="project" value="TreeGrafter"/>
</dbReference>
<dbReference type="Gene3D" id="1.20.5.110">
    <property type="match status" value="1"/>
</dbReference>
<proteinExistence type="inferred from homology"/>
<dbReference type="PANTHER" id="PTHR46897:SF1">
    <property type="entry name" value="VESICLE-ASSOCIATED MEMBRANE PROTEIN 4"/>
    <property type="match status" value="1"/>
</dbReference>
<comment type="subcellular location">
    <subcellularLocation>
        <location evidence="7">Endomembrane system</location>
        <topology evidence="7">Single-pass type IV membrane protein</topology>
    </subcellularLocation>
</comment>
<keyword evidence="4" id="KW-0653">Protein transport</keyword>
<dbReference type="GO" id="GO:0031201">
    <property type="term" value="C:SNARE complex"/>
    <property type="evidence" value="ECO:0007669"/>
    <property type="project" value="TreeGrafter"/>
</dbReference>
<feature type="region of interest" description="Disordered" evidence="9">
    <location>
        <begin position="1"/>
        <end position="36"/>
    </location>
</feature>
<reference evidence="12" key="2">
    <citation type="submission" date="2025-08" db="UniProtKB">
        <authorList>
            <consortium name="Ensembl"/>
        </authorList>
    </citation>
    <scope>IDENTIFICATION</scope>
</reference>
<keyword evidence="2" id="KW-0813">Transport</keyword>
<evidence type="ECO:0000259" key="11">
    <source>
        <dbReference type="PROSITE" id="PS50892"/>
    </source>
</evidence>
<dbReference type="FunFam" id="1.20.5.110:FF:000004">
    <property type="entry name" value="Vesicle-associated membrane protein 7"/>
    <property type="match status" value="1"/>
</dbReference>
<reference evidence="12" key="1">
    <citation type="submission" date="2019-06" db="EMBL/GenBank/DDBJ databases">
        <authorList>
            <consortium name="Wellcome Sanger Institute Data Sharing"/>
        </authorList>
    </citation>
    <scope>NUCLEOTIDE SEQUENCE [LARGE SCALE GENOMIC DNA]</scope>
</reference>
<evidence type="ECO:0000256" key="10">
    <source>
        <dbReference type="SAM" id="Phobius"/>
    </source>
</evidence>
<keyword evidence="3 10" id="KW-0812">Transmembrane</keyword>
<dbReference type="GO" id="GO:0015031">
    <property type="term" value="P:protein transport"/>
    <property type="evidence" value="ECO:0007669"/>
    <property type="project" value="UniProtKB-KW"/>
</dbReference>
<evidence type="ECO:0000256" key="2">
    <source>
        <dbReference type="ARBA" id="ARBA00022448"/>
    </source>
</evidence>
<accession>A0A672JI33</accession>
<evidence type="ECO:0000313" key="13">
    <source>
        <dbReference type="Proteomes" id="UP000472267"/>
    </source>
</evidence>
<reference evidence="12" key="3">
    <citation type="submission" date="2025-09" db="UniProtKB">
        <authorList>
            <consortium name="Ensembl"/>
        </authorList>
    </citation>
    <scope>IDENTIFICATION</scope>
</reference>
<protein>
    <submittedName>
        <fullName evidence="12">Vesicle-associated membrane protein 4</fullName>
    </submittedName>
</protein>
<evidence type="ECO:0000313" key="12">
    <source>
        <dbReference type="Ensembl" id="ENSSFAP00005052847.1"/>
    </source>
</evidence>
<dbReference type="PANTHER" id="PTHR46897">
    <property type="entry name" value="VESICLE-ASSOCIATED MEMBRANE PROTEIN 4"/>
    <property type="match status" value="1"/>
</dbReference>
<dbReference type="Proteomes" id="UP000472267">
    <property type="component" value="Chromosome 23"/>
</dbReference>
<dbReference type="PROSITE" id="PS50892">
    <property type="entry name" value="V_SNARE"/>
    <property type="match status" value="1"/>
</dbReference>
<evidence type="ECO:0000256" key="3">
    <source>
        <dbReference type="ARBA" id="ARBA00022692"/>
    </source>
</evidence>
<organism evidence="12 13">
    <name type="scientific">Salarias fasciatus</name>
    <name type="common">Jewelled blenny</name>
    <name type="synonym">Blennius fasciatus</name>
    <dbReference type="NCBI Taxonomy" id="181472"/>
    <lineage>
        <taxon>Eukaryota</taxon>
        <taxon>Metazoa</taxon>
        <taxon>Chordata</taxon>
        <taxon>Craniata</taxon>
        <taxon>Vertebrata</taxon>
        <taxon>Euteleostomi</taxon>
        <taxon>Actinopterygii</taxon>
        <taxon>Neopterygii</taxon>
        <taxon>Teleostei</taxon>
        <taxon>Neoteleostei</taxon>
        <taxon>Acanthomorphata</taxon>
        <taxon>Ovalentaria</taxon>
        <taxon>Blenniimorphae</taxon>
        <taxon>Blenniiformes</taxon>
        <taxon>Blennioidei</taxon>
        <taxon>Blenniidae</taxon>
        <taxon>Salariinae</taxon>
        <taxon>Salarias</taxon>
    </lineage>
</organism>
<name>A0A672JI33_SALFA</name>
<dbReference type="GO" id="GO:0090161">
    <property type="term" value="P:Golgi ribbon formation"/>
    <property type="evidence" value="ECO:0007669"/>
    <property type="project" value="InterPro"/>
</dbReference>
<evidence type="ECO:0000256" key="5">
    <source>
        <dbReference type="ARBA" id="ARBA00022989"/>
    </source>
</evidence>
<keyword evidence="8" id="KW-0175">Coiled coil</keyword>
<dbReference type="GO" id="GO:0035493">
    <property type="term" value="P:SNARE complex assembly"/>
    <property type="evidence" value="ECO:0007669"/>
    <property type="project" value="TreeGrafter"/>
</dbReference>
<keyword evidence="6 10" id="KW-0472">Membrane</keyword>
<dbReference type="PRINTS" id="PR00219">
    <property type="entry name" value="SYNAPTOBREVN"/>
</dbReference>
<evidence type="ECO:0000256" key="7">
    <source>
        <dbReference type="ARBA" id="ARBA00046280"/>
    </source>
</evidence>
<evidence type="ECO:0000256" key="8">
    <source>
        <dbReference type="PROSITE-ProRule" id="PRU00290"/>
    </source>
</evidence>
<dbReference type="InterPro" id="IPR042887">
    <property type="entry name" value="VAMP4"/>
</dbReference>